<feature type="transmembrane region" description="Helical" evidence="1">
    <location>
        <begin position="20"/>
        <end position="38"/>
    </location>
</feature>
<feature type="transmembrane region" description="Helical" evidence="1">
    <location>
        <begin position="214"/>
        <end position="238"/>
    </location>
</feature>
<name>A0A1F6CAX4_HANXR</name>
<evidence type="ECO:0000313" key="3">
    <source>
        <dbReference type="Proteomes" id="UP000178606"/>
    </source>
</evidence>
<dbReference type="Pfam" id="PF12679">
    <property type="entry name" value="ABC2_membrane_2"/>
    <property type="match status" value="1"/>
</dbReference>
<reference evidence="2 3" key="1">
    <citation type="journal article" date="2016" name="Nat. Commun.">
        <title>Thousands of microbial genomes shed light on interconnected biogeochemical processes in an aquifer system.</title>
        <authorList>
            <person name="Anantharaman K."/>
            <person name="Brown C.T."/>
            <person name="Hug L.A."/>
            <person name="Sharon I."/>
            <person name="Castelle C.J."/>
            <person name="Probst A.J."/>
            <person name="Thomas B.C."/>
            <person name="Singh A."/>
            <person name="Wilkins M.J."/>
            <person name="Karaoz U."/>
            <person name="Brodie E.L."/>
            <person name="Williams K.H."/>
            <person name="Hubbard S.S."/>
            <person name="Banfield J.F."/>
        </authorList>
    </citation>
    <scope>NUCLEOTIDE SEQUENCE [LARGE SCALE GENOMIC DNA]</scope>
    <source>
        <strain evidence="3">RIFCSPLOWO2_12_FULL_64_10</strain>
    </source>
</reference>
<keyword evidence="1" id="KW-1133">Transmembrane helix</keyword>
<evidence type="ECO:0000256" key="1">
    <source>
        <dbReference type="SAM" id="Phobius"/>
    </source>
</evidence>
<feature type="transmembrane region" description="Helical" evidence="1">
    <location>
        <begin position="244"/>
        <end position="263"/>
    </location>
</feature>
<gene>
    <name evidence="2" type="ORF">A3F84_26845</name>
</gene>
<protein>
    <recommendedName>
        <fullName evidence="4">ABC transporter permease</fullName>
    </recommendedName>
</protein>
<accession>A0A1F6CAX4</accession>
<dbReference type="GO" id="GO:0140359">
    <property type="term" value="F:ABC-type transporter activity"/>
    <property type="evidence" value="ECO:0007669"/>
    <property type="project" value="InterPro"/>
</dbReference>
<evidence type="ECO:0008006" key="4">
    <source>
        <dbReference type="Google" id="ProtNLM"/>
    </source>
</evidence>
<organism evidence="2 3">
    <name type="scientific">Handelsmanbacteria sp. (strain RIFCSPLOWO2_12_FULL_64_10)</name>
    <dbReference type="NCBI Taxonomy" id="1817868"/>
    <lineage>
        <taxon>Bacteria</taxon>
        <taxon>Candidatus Handelsmaniibacteriota</taxon>
    </lineage>
</organism>
<feature type="transmembrane region" description="Helical" evidence="1">
    <location>
        <begin position="358"/>
        <end position="376"/>
    </location>
</feature>
<feature type="transmembrane region" description="Helical" evidence="1">
    <location>
        <begin position="181"/>
        <end position="202"/>
    </location>
</feature>
<sequence length="465" mass="52241">MFPRLVQKELLHHLLDLRFVAVFAICALLSALSIYVGSQNYLLQLRDYAQVSETNRRTLQEVTNRGNLWQFLWVGYSWNRRPEALSPVVYGLSGTLGKEVHVQYQQPVEFEFSLFETDPIHALFGVLDLAFIVKVILSLAVLLFTYDAVCGEKEGGTLRLYASFPAPRSTLALAKLVGSTAAVLVPFAFACLLASAALALSPGMGLQGGDWMRVGALMGVFGLYLTAFAAFGLCASALTHRRMTAFLGLLGLWTLWLFVVPNLSVRASRSLTPVESAYDLERRCSALRWEIRGKRQAEGEAYWRRNPVQDWNALPEARQKELMEGIRQIESRWDAEFYSRLTRIQADRRNQIRGQQRLTAILSAISPLGAVSFASMDLARTGFVQQEQIEKALNAHLIYLGRFIQEKQLQQGDPVLTDFSPFTYQDRETLGECLSRNASHVLNLALLTVLGFAGAYVFILRYDVR</sequence>
<feature type="transmembrane region" description="Helical" evidence="1">
    <location>
        <begin position="122"/>
        <end position="146"/>
    </location>
</feature>
<dbReference type="PANTHER" id="PTHR43471:SF1">
    <property type="entry name" value="ABC TRANSPORTER PERMEASE PROTEIN NOSY-RELATED"/>
    <property type="match status" value="1"/>
</dbReference>
<dbReference type="GO" id="GO:0005886">
    <property type="term" value="C:plasma membrane"/>
    <property type="evidence" value="ECO:0007669"/>
    <property type="project" value="UniProtKB-SubCell"/>
</dbReference>
<keyword evidence="1" id="KW-0812">Transmembrane</keyword>
<comment type="caution">
    <text evidence="2">The sequence shown here is derived from an EMBL/GenBank/DDBJ whole genome shotgun (WGS) entry which is preliminary data.</text>
</comment>
<proteinExistence type="predicted"/>
<evidence type="ECO:0000313" key="2">
    <source>
        <dbReference type="EMBL" id="OGG46112.1"/>
    </source>
</evidence>
<dbReference type="EMBL" id="MFKF01000341">
    <property type="protein sequence ID" value="OGG46112.1"/>
    <property type="molecule type" value="Genomic_DNA"/>
</dbReference>
<dbReference type="AlphaFoldDB" id="A0A1F6CAX4"/>
<feature type="transmembrane region" description="Helical" evidence="1">
    <location>
        <begin position="441"/>
        <end position="460"/>
    </location>
</feature>
<keyword evidence="1" id="KW-0472">Membrane</keyword>
<dbReference type="Proteomes" id="UP000178606">
    <property type="component" value="Unassembled WGS sequence"/>
</dbReference>
<dbReference type="PANTHER" id="PTHR43471">
    <property type="entry name" value="ABC TRANSPORTER PERMEASE"/>
    <property type="match status" value="1"/>
</dbReference>